<feature type="transmembrane region" description="Helical" evidence="1">
    <location>
        <begin position="29"/>
        <end position="47"/>
    </location>
</feature>
<dbReference type="InterPro" id="IPR007404">
    <property type="entry name" value="YdjM-like"/>
</dbReference>
<feature type="transmembrane region" description="Helical" evidence="1">
    <location>
        <begin position="86"/>
        <end position="105"/>
    </location>
</feature>
<dbReference type="Proteomes" id="UP001068021">
    <property type="component" value="Unassembled WGS sequence"/>
</dbReference>
<reference evidence="3" key="1">
    <citation type="submission" date="2022-12" db="EMBL/GenBank/DDBJ databases">
        <title>Reclassification of two methanogenic archaea species isolated from the Kolyma lowland permafrost.</title>
        <authorList>
            <person name="Trubitsyn V.E."/>
            <person name="Rivkina E.M."/>
            <person name="Shcherbakova V.A."/>
        </authorList>
    </citation>
    <scope>NUCLEOTIDE SEQUENCE</scope>
    <source>
        <strain evidence="2">M2</strain>
        <strain evidence="3">MK4</strain>
    </source>
</reference>
<organism evidence="3">
    <name type="scientific">Methanobacterium veterum</name>
    <dbReference type="NCBI Taxonomy" id="408577"/>
    <lineage>
        <taxon>Archaea</taxon>
        <taxon>Methanobacteriati</taxon>
        <taxon>Methanobacteriota</taxon>
        <taxon>Methanomada group</taxon>
        <taxon>Methanobacteria</taxon>
        <taxon>Methanobacteriales</taxon>
        <taxon>Methanobacteriaceae</taxon>
        <taxon>Methanobacterium</taxon>
    </lineage>
</organism>
<dbReference type="RefSeq" id="WP_048082725.1">
    <property type="nucleotide sequence ID" value="NZ_JAPVER010000020.1"/>
</dbReference>
<keyword evidence="1" id="KW-0472">Membrane</keyword>
<name>A0A9E5A4G9_9EURY</name>
<keyword evidence="4" id="KW-1185">Reference proteome</keyword>
<dbReference type="AlphaFoldDB" id="A0A9E5A4G9"/>
<gene>
    <name evidence="3" type="ORF">O3H35_11905</name>
    <name evidence="2" type="ORF">O3H54_16585</name>
</gene>
<dbReference type="GO" id="GO:0016787">
    <property type="term" value="F:hydrolase activity"/>
    <property type="evidence" value="ECO:0007669"/>
    <property type="project" value="UniProtKB-KW"/>
</dbReference>
<feature type="transmembrane region" description="Helical" evidence="1">
    <location>
        <begin position="135"/>
        <end position="153"/>
    </location>
</feature>
<proteinExistence type="predicted"/>
<accession>A0A9E5A4G9</accession>
<dbReference type="Pfam" id="PF04307">
    <property type="entry name" value="YdjM"/>
    <property type="match status" value="1"/>
</dbReference>
<evidence type="ECO:0000313" key="2">
    <source>
        <dbReference type="EMBL" id="MCZ3367512.1"/>
    </source>
</evidence>
<keyword evidence="3" id="KW-0378">Hydrolase</keyword>
<protein>
    <submittedName>
        <fullName evidence="3">Metal-dependent hydrolase</fullName>
    </submittedName>
</protein>
<dbReference type="EMBL" id="JAPVER010000020">
    <property type="protein sequence ID" value="MCZ3367512.1"/>
    <property type="molecule type" value="Genomic_DNA"/>
</dbReference>
<dbReference type="Proteomes" id="UP001074446">
    <property type="component" value="Unassembled WGS sequence"/>
</dbReference>
<dbReference type="EMBL" id="JAPVES010000030">
    <property type="protein sequence ID" value="MCZ3373340.1"/>
    <property type="molecule type" value="Genomic_DNA"/>
</dbReference>
<evidence type="ECO:0000256" key="1">
    <source>
        <dbReference type="SAM" id="Phobius"/>
    </source>
</evidence>
<feature type="transmembrane region" description="Helical" evidence="1">
    <location>
        <begin position="59"/>
        <end position="80"/>
    </location>
</feature>
<keyword evidence="1" id="KW-0812">Transmembrane</keyword>
<evidence type="ECO:0000313" key="3">
    <source>
        <dbReference type="EMBL" id="MCZ3373340.1"/>
    </source>
</evidence>
<keyword evidence="1" id="KW-1133">Transmembrane helix</keyword>
<evidence type="ECO:0000313" key="4">
    <source>
        <dbReference type="Proteomes" id="UP001068021"/>
    </source>
</evidence>
<sequence>MPDWITHLLAAWMLCTILSFKYKQINPAYTVVCMVGALIPDTFKIVIPLGLMGIKAENFLMPMHLPVGSLIIASIFTLFFKDNKKLVLSLLVLGVATHYALDLLLTNLSGGMALLFPFSWASWTLNVIPDDDWHITLLAVGLAVVVYFVSVWFKNRKSNLE</sequence>
<comment type="caution">
    <text evidence="3">The sequence shown here is derived from an EMBL/GenBank/DDBJ whole genome shotgun (WGS) entry which is preliminary data.</text>
</comment>